<dbReference type="Proteomes" id="UP000008281">
    <property type="component" value="Unassembled WGS sequence"/>
</dbReference>
<keyword evidence="3" id="KW-1185">Reference proteome</keyword>
<dbReference type="InterPro" id="IPR001810">
    <property type="entry name" value="F-box_dom"/>
</dbReference>
<name>E3MKX1_CAERE</name>
<dbReference type="Pfam" id="PF00646">
    <property type="entry name" value="F-box"/>
    <property type="match status" value="1"/>
</dbReference>
<dbReference type="HOGENOM" id="CLU_1836960_0_0_1"/>
<evidence type="ECO:0000259" key="1">
    <source>
        <dbReference type="PROSITE" id="PS50181"/>
    </source>
</evidence>
<accession>E3MKX1</accession>
<dbReference type="PROSITE" id="PS50181">
    <property type="entry name" value="FBOX"/>
    <property type="match status" value="1"/>
</dbReference>
<gene>
    <name evidence="2" type="ORF">CRE_26679</name>
</gene>
<sequence>MAPGFPLFLLPDNVVKSVFQSMEVVEQMLLSMVSMRTKKIVCSLNFPSRKISLGTCAPCELEIRFYSIIINVVFEKSEKEDAERELLEIVRPERVRFNAARKVNYGIVESVSCQWENGTFKVRDYIDHFMEILNHDKIDE</sequence>
<dbReference type="PANTHER" id="PTHR22899:SF0">
    <property type="entry name" value="F-BOX ASSOCIATED DOMAIN-CONTAINING PROTEIN-RELATED"/>
    <property type="match status" value="1"/>
</dbReference>
<feature type="domain" description="F-box" evidence="1">
    <location>
        <begin position="4"/>
        <end position="51"/>
    </location>
</feature>
<organism evidence="3">
    <name type="scientific">Caenorhabditis remanei</name>
    <name type="common">Caenorhabditis vulgaris</name>
    <dbReference type="NCBI Taxonomy" id="31234"/>
    <lineage>
        <taxon>Eukaryota</taxon>
        <taxon>Metazoa</taxon>
        <taxon>Ecdysozoa</taxon>
        <taxon>Nematoda</taxon>
        <taxon>Chromadorea</taxon>
        <taxon>Rhabditida</taxon>
        <taxon>Rhabditina</taxon>
        <taxon>Rhabditomorpha</taxon>
        <taxon>Rhabditoidea</taxon>
        <taxon>Rhabditidae</taxon>
        <taxon>Peloderinae</taxon>
        <taxon>Caenorhabditis</taxon>
    </lineage>
</organism>
<reference evidence="2" key="1">
    <citation type="submission" date="2007-07" db="EMBL/GenBank/DDBJ databases">
        <title>PCAP assembly of the Caenorhabditis remanei genome.</title>
        <authorList>
            <consortium name="The Caenorhabditis remanei Sequencing Consortium"/>
            <person name="Wilson R.K."/>
        </authorList>
    </citation>
    <scope>NUCLEOTIDE SEQUENCE [LARGE SCALE GENOMIC DNA]</scope>
    <source>
        <strain evidence="2">PB4641</strain>
    </source>
</reference>
<protein>
    <recommendedName>
        <fullName evidence="1">F-box domain-containing protein</fullName>
    </recommendedName>
</protein>
<dbReference type="PANTHER" id="PTHR22899">
    <property type="entry name" value="CYCLIN-RELATED F-BOX FAMILY"/>
    <property type="match status" value="1"/>
</dbReference>
<dbReference type="EMBL" id="DS268453">
    <property type="protein sequence ID" value="EFP04202.1"/>
    <property type="molecule type" value="Genomic_DNA"/>
</dbReference>
<dbReference type="InParanoid" id="E3MKX1"/>
<proteinExistence type="predicted"/>
<dbReference type="AlphaFoldDB" id="E3MKX1"/>
<evidence type="ECO:0000313" key="2">
    <source>
        <dbReference type="EMBL" id="EFP04202.1"/>
    </source>
</evidence>
<dbReference type="InterPro" id="IPR053222">
    <property type="entry name" value="Zygotic_Embryogenesis-Asso"/>
</dbReference>
<evidence type="ECO:0000313" key="3">
    <source>
        <dbReference type="Proteomes" id="UP000008281"/>
    </source>
</evidence>